<name>A0A8H7S4T2_9FUNG</name>
<evidence type="ECO:0000313" key="6">
    <source>
        <dbReference type="Proteomes" id="UP000646827"/>
    </source>
</evidence>
<feature type="domain" description="YEATS" evidence="4">
    <location>
        <begin position="86"/>
        <end position="248"/>
    </location>
</feature>
<keyword evidence="1 2" id="KW-0539">Nucleus</keyword>
<dbReference type="Pfam" id="PF03366">
    <property type="entry name" value="YEATS"/>
    <property type="match status" value="1"/>
</dbReference>
<organism evidence="5 6">
    <name type="scientific">Circinella minor</name>
    <dbReference type="NCBI Taxonomy" id="1195481"/>
    <lineage>
        <taxon>Eukaryota</taxon>
        <taxon>Fungi</taxon>
        <taxon>Fungi incertae sedis</taxon>
        <taxon>Mucoromycota</taxon>
        <taxon>Mucoromycotina</taxon>
        <taxon>Mucoromycetes</taxon>
        <taxon>Mucorales</taxon>
        <taxon>Lichtheimiaceae</taxon>
        <taxon>Circinella</taxon>
    </lineage>
</organism>
<evidence type="ECO:0000256" key="1">
    <source>
        <dbReference type="ARBA" id="ARBA00023242"/>
    </source>
</evidence>
<comment type="subcellular location">
    <subcellularLocation>
        <location evidence="2">Nucleus</location>
    </subcellularLocation>
</comment>
<dbReference type="GO" id="GO:0005634">
    <property type="term" value="C:nucleus"/>
    <property type="evidence" value="ECO:0007669"/>
    <property type="project" value="UniProtKB-SubCell"/>
</dbReference>
<proteinExistence type="predicted"/>
<feature type="compositionally biased region" description="Acidic residues" evidence="3">
    <location>
        <begin position="662"/>
        <end position="672"/>
    </location>
</feature>
<dbReference type="InterPro" id="IPR055127">
    <property type="entry name" value="YEATS2_3HBD"/>
</dbReference>
<dbReference type="InterPro" id="IPR038704">
    <property type="entry name" value="YEAST_sf"/>
</dbReference>
<feature type="compositionally biased region" description="Polar residues" evidence="3">
    <location>
        <begin position="642"/>
        <end position="652"/>
    </location>
</feature>
<dbReference type="EMBL" id="JAEPRB010000091">
    <property type="protein sequence ID" value="KAG2222123.1"/>
    <property type="molecule type" value="Genomic_DNA"/>
</dbReference>
<feature type="region of interest" description="Disordered" evidence="3">
    <location>
        <begin position="640"/>
        <end position="672"/>
    </location>
</feature>
<accession>A0A8H7S4T2</accession>
<dbReference type="GO" id="GO:0000785">
    <property type="term" value="C:chromatin"/>
    <property type="evidence" value="ECO:0007669"/>
    <property type="project" value="UniProtKB-ARBA"/>
</dbReference>
<feature type="region of interest" description="Disordered" evidence="3">
    <location>
        <begin position="1"/>
        <end position="56"/>
    </location>
</feature>
<protein>
    <recommendedName>
        <fullName evidence="4">YEATS domain-containing protein</fullName>
    </recommendedName>
</protein>
<comment type="caution">
    <text evidence="5">The sequence shown here is derived from an EMBL/GenBank/DDBJ whole genome shotgun (WGS) entry which is preliminary data.</text>
</comment>
<dbReference type="AlphaFoldDB" id="A0A8H7S4T2"/>
<dbReference type="InterPro" id="IPR005033">
    <property type="entry name" value="YEATS"/>
</dbReference>
<dbReference type="OrthoDB" id="1741717at2759"/>
<dbReference type="CDD" id="cd16907">
    <property type="entry name" value="YEATS_YEATS2_like"/>
    <property type="match status" value="1"/>
</dbReference>
<sequence length="672" mass="77112">EDVDLESTQQEKNKHSTPPAPPPSTTTTTTHVTEGSKSIPDTIIKQEDTSTLTNNKESIKKPTMELCAATTTPPPLTTTNNNNNDIGSRFYIKRQIVIGNVSKFILPEKRDPTLNKFTHKWMVYIVEPPQKTTTTQQQQEENEGISKFITGVRFHLHPSYKPHDIVDVTEPPFRLTRLAWGEFPIRVQLFFVDKKRNKSIDLIHQVKLDYTHSGRQMLGGERIVEIELDRNTDFNDLSTKPIQKSTLTSHDEFLSEQEKQKAMAIDCIRRLPIIRPASQSGSLLPYTCATGPKHYFRWTIGRRKALEWHRAHLLRIKVQQCSFDTMDPVLRSAGAALSTKDVIVWCRENGFTPLKSDLITNKTIMEDEKYNESIRGHTREEEDTVGFGYCKFCGCYRNHKINNGTEDTHCRQRPSQWNSRKRALNSVSSVNTLLDQLPTGWDTITDDDDDDIDVDVDIGSSHPTLPKTTTTTTTTLTDEENKRTTCIGKSILKTLREEIQKEEASTLFDETCLDWIWSVISELRLKSIIANDIIQEKDGTLRGPTHDFNIMEAMDQRLVTGHLFSTLVKLFLKKLLGSGLHVYYEQQKRKQQEMNKKKEEEEEGQTTLEKLLVPVHIYEGIQKIPTFDFLTNQYMGPPPPSTLSNISLVPTLQQQKRKRKEEEEEQEDIVMK</sequence>
<feature type="non-terminal residue" evidence="5">
    <location>
        <position position="1"/>
    </location>
</feature>
<dbReference type="PROSITE" id="PS51037">
    <property type="entry name" value="YEATS"/>
    <property type="match status" value="1"/>
</dbReference>
<dbReference type="GO" id="GO:0006355">
    <property type="term" value="P:regulation of DNA-templated transcription"/>
    <property type="evidence" value="ECO:0007669"/>
    <property type="project" value="InterPro"/>
</dbReference>
<evidence type="ECO:0000313" key="5">
    <source>
        <dbReference type="EMBL" id="KAG2222123.1"/>
    </source>
</evidence>
<dbReference type="Gene3D" id="2.60.40.1970">
    <property type="entry name" value="YEATS domain"/>
    <property type="match status" value="1"/>
</dbReference>
<gene>
    <name evidence="5" type="ORF">INT45_007559</name>
</gene>
<dbReference type="Proteomes" id="UP000646827">
    <property type="component" value="Unassembled WGS sequence"/>
</dbReference>
<evidence type="ECO:0000256" key="2">
    <source>
        <dbReference type="PROSITE-ProRule" id="PRU00376"/>
    </source>
</evidence>
<keyword evidence="6" id="KW-1185">Reference proteome</keyword>
<evidence type="ECO:0000256" key="3">
    <source>
        <dbReference type="SAM" id="MobiDB-lite"/>
    </source>
</evidence>
<dbReference type="Pfam" id="PF22951">
    <property type="entry name" value="3HBD"/>
    <property type="match status" value="1"/>
</dbReference>
<evidence type="ECO:0000259" key="4">
    <source>
        <dbReference type="PROSITE" id="PS51037"/>
    </source>
</evidence>
<dbReference type="InterPro" id="IPR055129">
    <property type="entry name" value="YEATS_dom"/>
</dbReference>
<dbReference type="PANTHER" id="PTHR23195">
    <property type="entry name" value="YEATS DOMAIN"/>
    <property type="match status" value="1"/>
</dbReference>
<reference evidence="5 6" key="1">
    <citation type="submission" date="2020-12" db="EMBL/GenBank/DDBJ databases">
        <title>Metabolic potential, ecology and presence of endohyphal bacteria is reflected in genomic diversity of Mucoromycotina.</title>
        <authorList>
            <person name="Muszewska A."/>
            <person name="Okrasinska A."/>
            <person name="Steczkiewicz K."/>
            <person name="Drgas O."/>
            <person name="Orlowska M."/>
            <person name="Perlinska-Lenart U."/>
            <person name="Aleksandrzak-Piekarczyk T."/>
            <person name="Szatraj K."/>
            <person name="Zielenkiewicz U."/>
            <person name="Pilsyk S."/>
            <person name="Malc E."/>
            <person name="Mieczkowski P."/>
            <person name="Kruszewska J.S."/>
            <person name="Biernat P."/>
            <person name="Pawlowska J."/>
        </authorList>
    </citation>
    <scope>NUCLEOTIDE SEQUENCE [LARGE SCALE GENOMIC DNA]</scope>
    <source>
        <strain evidence="5 6">CBS 142.35</strain>
    </source>
</reference>